<dbReference type="EMBL" id="KZ999329">
    <property type="protein sequence ID" value="RKO85181.1"/>
    <property type="molecule type" value="Genomic_DNA"/>
</dbReference>
<keyword evidence="3" id="KW-1185">Reference proteome</keyword>
<reference evidence="3" key="1">
    <citation type="journal article" date="2018" name="Nat. Microbiol.">
        <title>Leveraging single-cell genomics to expand the fungal tree of life.</title>
        <authorList>
            <person name="Ahrendt S.R."/>
            <person name="Quandt C.A."/>
            <person name="Ciobanu D."/>
            <person name="Clum A."/>
            <person name="Salamov A."/>
            <person name="Andreopoulos B."/>
            <person name="Cheng J.F."/>
            <person name="Woyke T."/>
            <person name="Pelin A."/>
            <person name="Henrissat B."/>
            <person name="Reynolds N.K."/>
            <person name="Benny G.L."/>
            <person name="Smith M.E."/>
            <person name="James T.Y."/>
            <person name="Grigoriev I.V."/>
        </authorList>
    </citation>
    <scope>NUCLEOTIDE SEQUENCE [LARGE SCALE GENOMIC DNA]</scope>
</reference>
<evidence type="ECO:0000313" key="3">
    <source>
        <dbReference type="Proteomes" id="UP000269721"/>
    </source>
</evidence>
<sequence length="179" mass="20059">LPVDSGSMREGRGQGGEGRRGNGYTRFLEASWIHACFRLCQGLPPPAAGNVCHVINPHDFAAEQARYYHANLFLRPRLSPELNIQGWLGRELQRDNCTNNDIRDAILHYSPMTDDPDSRFQLIMATWEMREAAWRTSSTNAASGYGHGNSILMDGTFGIPSKKILLFVIMVLDDICHLI</sequence>
<dbReference type="AlphaFoldDB" id="A0A4P9VZD9"/>
<feature type="non-terminal residue" evidence="2">
    <location>
        <position position="1"/>
    </location>
</feature>
<dbReference type="Proteomes" id="UP000269721">
    <property type="component" value="Unassembled WGS sequence"/>
</dbReference>
<evidence type="ECO:0000313" key="2">
    <source>
        <dbReference type="EMBL" id="RKO85181.1"/>
    </source>
</evidence>
<name>A0A4P9VZD9_9FUNG</name>
<evidence type="ECO:0000256" key="1">
    <source>
        <dbReference type="SAM" id="MobiDB-lite"/>
    </source>
</evidence>
<gene>
    <name evidence="2" type="ORF">BDK51DRAFT_30296</name>
</gene>
<accession>A0A4P9VZD9</accession>
<organism evidence="2 3">
    <name type="scientific">Blyttiomyces helicus</name>
    <dbReference type="NCBI Taxonomy" id="388810"/>
    <lineage>
        <taxon>Eukaryota</taxon>
        <taxon>Fungi</taxon>
        <taxon>Fungi incertae sedis</taxon>
        <taxon>Chytridiomycota</taxon>
        <taxon>Chytridiomycota incertae sedis</taxon>
        <taxon>Chytridiomycetes</taxon>
        <taxon>Chytridiomycetes incertae sedis</taxon>
        <taxon>Blyttiomyces</taxon>
    </lineage>
</organism>
<feature type="region of interest" description="Disordered" evidence="1">
    <location>
        <begin position="1"/>
        <end position="20"/>
    </location>
</feature>
<feature type="compositionally biased region" description="Basic and acidic residues" evidence="1">
    <location>
        <begin position="7"/>
        <end position="20"/>
    </location>
</feature>
<proteinExistence type="predicted"/>
<dbReference type="OrthoDB" id="2422225at2759"/>
<protein>
    <submittedName>
        <fullName evidence="2">Uncharacterized protein</fullName>
    </submittedName>
</protein>